<protein>
    <submittedName>
        <fullName evidence="4">Retrotransposon protein, putative, Ty1-copia subclass</fullName>
    </submittedName>
</protein>
<dbReference type="CDD" id="cd09272">
    <property type="entry name" value="RNase_HI_RT_Ty1"/>
    <property type="match status" value="1"/>
</dbReference>
<sequence length="1381" mass="158002">MILESVEHGPLIWPTIEENGVIRTKKYAELSAAEKIQADCDMKATNIILQGLPANIYSLVNHHRVAKDLWERVQLLMQGTSLTKQERECKLLPPEWSKFVMDVKLVKDFHTSNYDQLHAYLEQHELHANETEDLDTYDSECDDLSNAQAVLMDNISNYGSDIISEIMRYPVIAISFYILNIFKKHNSREKMIDSQIDDMIKEKLALKEKVDSLEQNLSKQITKKECLLETFNVFKNKSKEKENKYMETKIDLEQKIKELNNIIFKVGQSAQTMHMLTKPQSFYDNVHKQSIEESRSKMSEKAKDPKVIAKKISHQPIDYEKLNRLTDDFRKRFTPQQELSAEQALWLRISNPTIESFLPPVRVEVPSELPKVSLLNESLKKLKVQLTQLDSVVKKRTTPNALIEDLLNEITEVKIVFDQMEAAVQQSSVNKQCLEITNKELLLENDRLSQQIMSQDIVSTVMNLSMQLKQEVFQNDESCVCQNAPEMPEYFKKNDLKAQLKDKDTTICKLKDIIKSLRKNKKEEIVDHDRCDLATINAELENSVAKLLSENELEKAKAQQPLDNALEFACKHAKRIQELLVYIRDTCPSAIRLSETKVAITPMNKIKKVTFSELIATSSTNQETHDSNKPMLNSTGVKCSTSAIGSKPSGNTKNNRISKPSSSNKINKVEDQPRSVKTRKNNKNHIKKVKCDDYVMQSSFNANSVSVSINNAPVTNFVNDVKSGCLCAICDIPSSSSLFMTGCPDCTMIARIMGYGDYQLGNIVISREKVYLSNSRRLLKIYPARTPQQNGVVKRRNWTLVEAAQTMLIFSKAPLFLWAEAINTACYTQNRSLIRHRYNKTLDELMQNKKPDLSFLHVFGSLYYHTNDHDDLEAAAPRAEVVADSPVSISIIQDAPSTSIPSSQAQEHSPIISQGSSSNVIQIHNPFKHLGRWTKDHPIANVIGDPSHFVSTRKQLETVAMWCYFDAFLTSVEPKNFKQAMTEPSCIDAMQEEIHEFEDLKFGNWCRNKARPVNQGYRQEEGIDFEESFAPVARIEAIRIFIANAAHKNMTIYQMDVKMAFLNGEPKELFLNRKDLLIRITHRVCTSSKRLFTVSNKHHVHGLQFSQSARGIFINQSTYSFEIVKKYGLTSTDSVNTPMIENKKLDEDLQGKPVDATLYCGMIRSLMYLTASRPDLIYVVCLCARYQAKPTEKHVQAVKRIFRYLKGTINMGLWYSKDTNMSLTAYADADHVGCQDTRRSTSESALFLGDKLVSWSSEKQKSTAIWSIEAEYITLFGCCLTDYGFQFNKIPLYCDNKSVIALYCNNVQHSRAKHIDVRYHFIKEQVENGIVELYFVQTEYQLVNIFTKPLPRERFNFLIDKLGMKSMYPDMLKRLAEDTNE</sequence>
<organism evidence="4">
    <name type="scientific">Tanacetum cinerariifolium</name>
    <name type="common">Dalmatian daisy</name>
    <name type="synonym">Chrysanthemum cinerariifolium</name>
    <dbReference type="NCBI Taxonomy" id="118510"/>
    <lineage>
        <taxon>Eukaryota</taxon>
        <taxon>Viridiplantae</taxon>
        <taxon>Streptophyta</taxon>
        <taxon>Embryophyta</taxon>
        <taxon>Tracheophyta</taxon>
        <taxon>Spermatophyta</taxon>
        <taxon>Magnoliopsida</taxon>
        <taxon>eudicotyledons</taxon>
        <taxon>Gunneridae</taxon>
        <taxon>Pentapetalae</taxon>
        <taxon>asterids</taxon>
        <taxon>campanulids</taxon>
        <taxon>Asterales</taxon>
        <taxon>Asteraceae</taxon>
        <taxon>Asteroideae</taxon>
        <taxon>Anthemideae</taxon>
        <taxon>Anthemidinae</taxon>
        <taxon>Tanacetum</taxon>
    </lineage>
</organism>
<dbReference type="PANTHER" id="PTHR11439:SF442">
    <property type="entry name" value="CYSTEINE-RICH RLK (RECEPTOR-LIKE PROTEIN KINASE) 8"/>
    <property type="match status" value="1"/>
</dbReference>
<evidence type="ECO:0000256" key="2">
    <source>
        <dbReference type="SAM" id="MobiDB-lite"/>
    </source>
</evidence>
<proteinExistence type="predicted"/>
<name>A0A6L2KJF4_TANCI</name>
<feature type="region of interest" description="Disordered" evidence="2">
    <location>
        <begin position="618"/>
        <end position="683"/>
    </location>
</feature>
<dbReference type="Pfam" id="PF07727">
    <property type="entry name" value="RVT_2"/>
    <property type="match status" value="1"/>
</dbReference>
<dbReference type="SUPFAM" id="SSF53098">
    <property type="entry name" value="Ribonuclease H-like"/>
    <property type="match status" value="1"/>
</dbReference>
<feature type="compositionally biased region" description="Low complexity" evidence="2">
    <location>
        <begin position="653"/>
        <end position="666"/>
    </location>
</feature>
<evidence type="ECO:0000256" key="1">
    <source>
        <dbReference type="SAM" id="Coils"/>
    </source>
</evidence>
<keyword evidence="1" id="KW-0175">Coiled coil</keyword>
<dbReference type="PANTHER" id="PTHR11439">
    <property type="entry name" value="GAG-POL-RELATED RETROTRANSPOSON"/>
    <property type="match status" value="1"/>
</dbReference>
<dbReference type="EMBL" id="BKCJ010002592">
    <property type="protein sequence ID" value="GEU49633.1"/>
    <property type="molecule type" value="Genomic_DNA"/>
</dbReference>
<evidence type="ECO:0000313" key="4">
    <source>
        <dbReference type="EMBL" id="GEU49633.1"/>
    </source>
</evidence>
<reference evidence="4" key="1">
    <citation type="journal article" date="2019" name="Sci. Rep.">
        <title>Draft genome of Tanacetum cinerariifolium, the natural source of mosquito coil.</title>
        <authorList>
            <person name="Yamashiro T."/>
            <person name="Shiraishi A."/>
            <person name="Satake H."/>
            <person name="Nakayama K."/>
        </authorList>
    </citation>
    <scope>NUCLEOTIDE SEQUENCE</scope>
</reference>
<feature type="coiled-coil region" evidence="1">
    <location>
        <begin position="196"/>
        <end position="262"/>
    </location>
</feature>
<feature type="domain" description="Reverse transcriptase Ty1/copia-type" evidence="3">
    <location>
        <begin position="1006"/>
        <end position="1068"/>
    </location>
</feature>
<dbReference type="InterPro" id="IPR036397">
    <property type="entry name" value="RNaseH_sf"/>
</dbReference>
<feature type="compositionally biased region" description="Polar residues" evidence="2">
    <location>
        <begin position="630"/>
        <end position="652"/>
    </location>
</feature>
<feature type="coiled-coil region" evidence="1">
    <location>
        <begin position="403"/>
        <end position="451"/>
    </location>
</feature>
<accession>A0A6L2KJF4</accession>
<dbReference type="Gene3D" id="3.30.420.10">
    <property type="entry name" value="Ribonuclease H-like superfamily/Ribonuclease H"/>
    <property type="match status" value="1"/>
</dbReference>
<comment type="caution">
    <text evidence="4">The sequence shown here is derived from an EMBL/GenBank/DDBJ whole genome shotgun (WGS) entry which is preliminary data.</text>
</comment>
<dbReference type="GO" id="GO:0003676">
    <property type="term" value="F:nucleic acid binding"/>
    <property type="evidence" value="ECO:0007669"/>
    <property type="project" value="InterPro"/>
</dbReference>
<evidence type="ECO:0000259" key="3">
    <source>
        <dbReference type="Pfam" id="PF07727"/>
    </source>
</evidence>
<dbReference type="InterPro" id="IPR013103">
    <property type="entry name" value="RVT_2"/>
</dbReference>
<dbReference type="InterPro" id="IPR012337">
    <property type="entry name" value="RNaseH-like_sf"/>
</dbReference>
<gene>
    <name evidence="4" type="ORF">Tci_021611</name>
</gene>